<proteinExistence type="predicted"/>
<dbReference type="EMBL" id="AMRI01000014">
    <property type="protein sequence ID" value="EKE72339.1"/>
    <property type="molecule type" value="Genomic_DNA"/>
</dbReference>
<accession>K2JPE2</accession>
<evidence type="ECO:0000313" key="1">
    <source>
        <dbReference type="EMBL" id="EKE72339.1"/>
    </source>
</evidence>
<dbReference type="InterPro" id="IPR021730">
    <property type="entry name" value="YdbH"/>
</dbReference>
<sequence>MGKWLGGLALLLLLAPPLLLAWFWPQGLSISGLGWFRADSLRYQLDACPLVQAKDLHLDGLVPLAIRVGDLAVAQCPSQGGEVTLPALPTGTLHLSTLHYPPLPPLAVTLASQQGRVTAELRHQQSQLTLHWQPSGDFQFAGQLSDWAPTQGLVQLQGQGRFTGSLESLHVKASSPALGYGGQQLALSAQGQLQGQHWQLSAHSLAPLTWQSLGATWQLAAQGELDKATLAATLDGDISSPLGPLHLKAQANGLERLDWQLTGERLGASGNLDADALTLSQGELNYQGASLSLAKAAVLPLAAQGQAPVELSGSYQQLQFTLKGQALWGQQLALDAKATLSGGYQGQQLAGVLPFRISQDWLQLAPFRLKVSGPYGQGELSSAQPQGFALAEPALALGLAWQYQGRQLTGDISLAKDAEGLLGGISAQSSPLLDKGGRLTVNGSYRLSPEPMLLAGSALSLEQGLWQQNLVQPSRVSLATPLTFSAGPHGTLSLSGQGLVRATGRLPPWQGSLTLAGDNGQWQLAVPAWQASAGGPFTQAKGGWQGSLAARLTLNNALSQGLPVALDGGRAELDGSWRWPAPRFKGTLALHQAQGFWGASRFEGLEGQGQLAYGPDWSGTGQLRLALVDIGTPVTGASAQLAYGQGQLHLSGGKAALLGGSLFAPQLTWPSSALQAVSLSGIDLGQVAALQAKPVVSLGGELAGTIPLRLEESGLSVSGARLHNQGPVTVEVLDVDSVASLKASNQGVQVALDALGHLAVDSLQADFDMDIDGQAQLKVLIEGRNPRQDDLPVRLHYAHQENLRQLLRSLRIGEEVVEKVEQQVKQQRGKP</sequence>
<dbReference type="eggNOG" id="COG2911">
    <property type="taxonomic scope" value="Bacteria"/>
</dbReference>
<dbReference type="Pfam" id="PF11739">
    <property type="entry name" value="YdbH-like"/>
    <property type="match status" value="1"/>
</dbReference>
<comment type="caution">
    <text evidence="1">The sequence shown here is derived from an EMBL/GenBank/DDBJ whole genome shotgun (WGS) entry which is preliminary data.</text>
</comment>
<dbReference type="Proteomes" id="UP000006755">
    <property type="component" value="Unassembled WGS sequence"/>
</dbReference>
<gene>
    <name evidence="1" type="ORF">B3C1_10922</name>
</gene>
<keyword evidence="2" id="KW-1185">Reference proteome</keyword>
<dbReference type="OrthoDB" id="9759996at2"/>
<evidence type="ECO:0000313" key="2">
    <source>
        <dbReference type="Proteomes" id="UP000006755"/>
    </source>
</evidence>
<organism evidence="1 2">
    <name type="scientific">Gallaecimonas xiamenensis 3-C-1</name>
    <dbReference type="NCBI Taxonomy" id="745411"/>
    <lineage>
        <taxon>Bacteria</taxon>
        <taxon>Pseudomonadati</taxon>
        <taxon>Pseudomonadota</taxon>
        <taxon>Gammaproteobacteria</taxon>
        <taxon>Enterobacterales</taxon>
        <taxon>Gallaecimonadaceae</taxon>
        <taxon>Gallaecimonas</taxon>
    </lineage>
</organism>
<dbReference type="AlphaFoldDB" id="K2JPE2"/>
<dbReference type="RefSeq" id="WP_008484835.1">
    <property type="nucleotide sequence ID" value="NZ_AMRI01000014.1"/>
</dbReference>
<name>K2JPE2_9GAMM</name>
<protein>
    <submittedName>
        <fullName evidence="1">Dicarboxylate transport protein YdbH/DctA</fullName>
    </submittedName>
</protein>
<reference evidence="1 2" key="1">
    <citation type="journal article" date="2012" name="J. Bacteriol.">
        <title>Genome Sequence of Gallaecimonas xiamenensis Type Strain 3-C-1.</title>
        <authorList>
            <person name="Lai Q."/>
            <person name="Wang L."/>
            <person name="Wang W."/>
            <person name="Shao Z."/>
        </authorList>
    </citation>
    <scope>NUCLEOTIDE SEQUENCE [LARGE SCALE GENOMIC DNA]</scope>
    <source>
        <strain evidence="1 2">3-C-1</strain>
    </source>
</reference>
<dbReference type="STRING" id="745411.B3C1_10922"/>